<evidence type="ECO:0000313" key="3">
    <source>
        <dbReference type="EMBL" id="BAJ75327.1"/>
    </source>
</evidence>
<accession>E8NGM8</accession>
<sequence length="258" mass="26037">MKRRVGIVAASVLGGAIVVVAALLLTRGGTDATPAASATSTSPERTATPTRTPSPSPTRTATPTPTPTTPGLLRIPRDAAGDARVLITGDSLAAGFFASTEAQGFSALVTGALGRVTPTTVSRAHETLSTVAGVTDVPADLGLAVIELGTNDVGIPTPLADFEAQYAELVGRIRTSSPRAAIVCTGTWTVDGAEYDGIIAGVCTANAGRYVSLADLFATPEFHGPAGRDTFVGAGDDFHPNDAGHRAIADAVLAVLAH</sequence>
<dbReference type="Gene3D" id="3.40.50.1110">
    <property type="entry name" value="SGNH hydrolase"/>
    <property type="match status" value="1"/>
</dbReference>
<reference key="2">
    <citation type="submission" date="2011-02" db="EMBL/GenBank/DDBJ databases">
        <title>Genome sequence of Microbacterium testaceum StLB037.</title>
        <authorList>
            <person name="Morohoshi T."/>
            <person name="Wang W.Z."/>
            <person name="Someya N."/>
            <person name="Ikeda T."/>
        </authorList>
    </citation>
    <scope>NUCLEOTIDE SEQUENCE</scope>
    <source>
        <strain>StLB037</strain>
    </source>
</reference>
<evidence type="ECO:0000313" key="4">
    <source>
        <dbReference type="Proteomes" id="UP000008975"/>
    </source>
</evidence>
<organism evidence="3 4">
    <name type="scientific">Microbacterium testaceum (strain StLB037)</name>
    <dbReference type="NCBI Taxonomy" id="979556"/>
    <lineage>
        <taxon>Bacteria</taxon>
        <taxon>Bacillati</taxon>
        <taxon>Actinomycetota</taxon>
        <taxon>Actinomycetes</taxon>
        <taxon>Micrococcales</taxon>
        <taxon>Microbacteriaceae</taxon>
        <taxon>Microbacterium</taxon>
    </lineage>
</organism>
<dbReference type="Pfam" id="PF13472">
    <property type="entry name" value="Lipase_GDSL_2"/>
    <property type="match status" value="1"/>
</dbReference>
<dbReference type="SUPFAM" id="SSF52266">
    <property type="entry name" value="SGNH hydrolase"/>
    <property type="match status" value="1"/>
</dbReference>
<name>E8NGM8_MICTS</name>
<dbReference type="InterPro" id="IPR013830">
    <property type="entry name" value="SGNH_hydro"/>
</dbReference>
<dbReference type="OrthoDB" id="9801375at2"/>
<dbReference type="PANTHER" id="PTHR30383:SF5">
    <property type="entry name" value="SGNH HYDROLASE-TYPE ESTERASE DOMAIN-CONTAINING PROTEIN"/>
    <property type="match status" value="1"/>
</dbReference>
<evidence type="ECO:0000259" key="2">
    <source>
        <dbReference type="Pfam" id="PF13472"/>
    </source>
</evidence>
<dbReference type="InterPro" id="IPR036514">
    <property type="entry name" value="SGNH_hydro_sf"/>
</dbReference>
<dbReference type="Proteomes" id="UP000008975">
    <property type="component" value="Chromosome"/>
</dbReference>
<protein>
    <submittedName>
        <fullName evidence="3">Lysophospholipase L1</fullName>
    </submittedName>
</protein>
<evidence type="ECO:0000256" key="1">
    <source>
        <dbReference type="SAM" id="MobiDB-lite"/>
    </source>
</evidence>
<dbReference type="GO" id="GO:0004622">
    <property type="term" value="F:phosphatidylcholine lysophospholipase activity"/>
    <property type="evidence" value="ECO:0007669"/>
    <property type="project" value="TreeGrafter"/>
</dbReference>
<gene>
    <name evidence="3" type="ordered locus">MTES_2363</name>
</gene>
<feature type="domain" description="SGNH hydrolase-type esterase" evidence="2">
    <location>
        <begin position="89"/>
        <end position="247"/>
    </location>
</feature>
<dbReference type="EMBL" id="AP012052">
    <property type="protein sequence ID" value="BAJ75327.1"/>
    <property type="molecule type" value="Genomic_DNA"/>
</dbReference>
<feature type="region of interest" description="Disordered" evidence="1">
    <location>
        <begin position="31"/>
        <end position="75"/>
    </location>
</feature>
<proteinExistence type="predicted"/>
<dbReference type="InterPro" id="IPR051532">
    <property type="entry name" value="Ester_Hydrolysis_Enzymes"/>
</dbReference>
<dbReference type="RefSeq" id="WP_013585452.1">
    <property type="nucleotide sequence ID" value="NC_015125.1"/>
</dbReference>
<dbReference type="AlphaFoldDB" id="E8NGM8"/>
<dbReference type="PANTHER" id="PTHR30383">
    <property type="entry name" value="THIOESTERASE 1/PROTEASE 1/LYSOPHOSPHOLIPASE L1"/>
    <property type="match status" value="1"/>
</dbReference>
<reference evidence="3 4" key="1">
    <citation type="journal article" date="2011" name="J. Bacteriol.">
        <title>Genome sequence of Microbacterium testaceum StLB037, an N-acylhomoserine lactone-degrading bacterium isolated from potato leaves.</title>
        <authorList>
            <person name="Morohoshi T."/>
            <person name="Wang W.-Z."/>
            <person name="Someya N."/>
            <person name="Ikeda T."/>
        </authorList>
    </citation>
    <scope>NUCLEOTIDE SEQUENCE [LARGE SCALE GENOMIC DNA]</scope>
    <source>
        <strain evidence="3 4">StLB037</strain>
    </source>
</reference>
<dbReference type="STRING" id="979556.MTES_2363"/>
<dbReference type="KEGG" id="mts:MTES_2363"/>
<dbReference type="eggNOG" id="COG2755">
    <property type="taxonomic scope" value="Bacteria"/>
</dbReference>
<dbReference type="HOGENOM" id="CLU_1076953_0_0_11"/>
<feature type="compositionally biased region" description="Low complexity" evidence="1">
    <location>
        <begin position="32"/>
        <end position="63"/>
    </location>
</feature>